<dbReference type="SMART" id="SM01072">
    <property type="entry name" value="CDC48_2"/>
    <property type="match status" value="1"/>
</dbReference>
<accession>A0A2D6M0D3</accession>
<protein>
    <submittedName>
        <fullName evidence="8">AAA family ATPase</fullName>
    </submittedName>
</protein>
<dbReference type="InterPro" id="IPR029067">
    <property type="entry name" value="CDC48_domain_2-like_sf"/>
</dbReference>
<dbReference type="GO" id="GO:0016887">
    <property type="term" value="F:ATP hydrolysis activity"/>
    <property type="evidence" value="ECO:0007669"/>
    <property type="project" value="InterPro"/>
</dbReference>
<dbReference type="AlphaFoldDB" id="A0A2D6M0D3"/>
<proteinExistence type="inferred from homology"/>
<dbReference type="Pfam" id="PF17862">
    <property type="entry name" value="AAA_lid_3"/>
    <property type="match status" value="2"/>
</dbReference>
<feature type="domain" description="CDC48" evidence="6">
    <location>
        <begin position="101"/>
        <end position="164"/>
    </location>
</feature>
<dbReference type="Gene3D" id="1.10.8.60">
    <property type="match status" value="2"/>
</dbReference>
<dbReference type="FunFam" id="3.40.50.300:FF:000018">
    <property type="entry name" value="Cell division control 48"/>
    <property type="match status" value="1"/>
</dbReference>
<dbReference type="PANTHER" id="PTHR23077">
    <property type="entry name" value="AAA-FAMILY ATPASE"/>
    <property type="match status" value="1"/>
</dbReference>
<dbReference type="SMART" id="SM00382">
    <property type="entry name" value="AAA"/>
    <property type="match status" value="2"/>
</dbReference>
<evidence type="ECO:0000256" key="2">
    <source>
        <dbReference type="ARBA" id="ARBA00022737"/>
    </source>
</evidence>
<dbReference type="EMBL" id="NZBU01000004">
    <property type="protein sequence ID" value="MAG21896.1"/>
    <property type="molecule type" value="Genomic_DNA"/>
</dbReference>
<dbReference type="FunFam" id="2.40.40.20:FF:000007">
    <property type="entry name" value="AAA family ATPase"/>
    <property type="match status" value="1"/>
</dbReference>
<dbReference type="InterPro" id="IPR004201">
    <property type="entry name" value="Cdc48_dom2"/>
</dbReference>
<dbReference type="FunFam" id="3.40.50.300:FF:000012">
    <property type="entry name" value="Transitional endoplasmic reticulum ATPase"/>
    <property type="match status" value="1"/>
</dbReference>
<sequence>MLKVEEPDPTHVGRNIVTLDRVTKTTLNVTSGDIVEIEGSKHTAAIIWPARAEDEGKGIIRMDHFIRQNAGIGLGDNVTVKKADVKEAKKVVFAPTQEVRIIASGYDRILKKSFLGRPLTSGDTVWVPIFGSGFVYKVVDTNPRGPVKVTDFTQFVLKEKPVKGELEGVPRIAYEDIGGLDEQIQKVREMVELPMKHPELFRKLGIAPPKGVLLYGPPGTGKTLLAKAVANETQAHFISVNAPEIMSKFVGEAEERIRQIFKEAEDNSPSIIFIDEIDAIAPKREDVVGEVERRVVAQILALMDGLEARGNVIVIAATNRVNSIDEALRRPGRFDREIEFPVPNKKVRKEILLIHARGMPLTTEGSGEVDLNYFASITHGFVGADLAALTKEAAMKALRRYLPKINLEEERIPTEVLETLEVNKNDFLNGLKDVQPSALREVAIEIPNVKWENVGGLNNVKDELKQAVEWPLKKPESFKKMGVKPPSGILLFGPPGCGKTLMAKAVATESEANFISIKGPELLSMWVGESEKGIRKIFRRARQVAPAIVFFDEIDSIATRRGESGDSHVSDRVLNQLLTELDGVEALRNVVFIAATNRPDLIDPGLLRPGRIDKLIKIGAPDLEARKSILQVHTKSIAEKKMLGKDIDLDEIAKRTDGFSGADLEGLVREAALLTLKENNLKPSPILKKHFEAVMVKRKPSVSDESEEAYDEFQENYSTYKPTYVG</sequence>
<dbReference type="Proteomes" id="UP000226592">
    <property type="component" value="Unassembled WGS sequence"/>
</dbReference>
<comment type="similarity">
    <text evidence="1">Belongs to the AAA ATPase family. CDC48 subfamily.</text>
</comment>
<evidence type="ECO:0000259" key="6">
    <source>
        <dbReference type="SMART" id="SM01072"/>
    </source>
</evidence>
<reference evidence="9" key="1">
    <citation type="submission" date="2017-09" db="EMBL/GenBank/DDBJ databases">
        <title>The Reconstruction of 2,631 Draft Metagenome-Assembled Genomes from the Global Oceans.</title>
        <authorList>
            <person name="Tully B.J."/>
            <person name="Graham E.D."/>
            <person name="Heidelberg J.F."/>
        </authorList>
    </citation>
    <scope>NUCLEOTIDE SEQUENCE [LARGE SCALE GENOMIC DNA]</scope>
</reference>
<keyword evidence="3" id="KW-0547">Nucleotide-binding</keyword>
<dbReference type="Pfam" id="PF00004">
    <property type="entry name" value="AAA"/>
    <property type="match status" value="2"/>
</dbReference>
<dbReference type="InterPro" id="IPR003959">
    <property type="entry name" value="ATPase_AAA_core"/>
</dbReference>
<dbReference type="Pfam" id="PF02933">
    <property type="entry name" value="CDC48_2"/>
    <property type="match status" value="1"/>
</dbReference>
<dbReference type="InterPro" id="IPR005938">
    <property type="entry name" value="AAA_ATPase_CDC48"/>
</dbReference>
<name>A0A2D6M0D3_9ARCH</name>
<evidence type="ECO:0000313" key="8">
    <source>
        <dbReference type="EMBL" id="MAG21896.1"/>
    </source>
</evidence>
<dbReference type="SMART" id="SM01073">
    <property type="entry name" value="CDC48_N"/>
    <property type="match status" value="1"/>
</dbReference>
<dbReference type="Gene3D" id="3.40.50.300">
    <property type="entry name" value="P-loop containing nucleotide triphosphate hydrolases"/>
    <property type="match status" value="2"/>
</dbReference>
<evidence type="ECO:0000259" key="7">
    <source>
        <dbReference type="SMART" id="SM01073"/>
    </source>
</evidence>
<dbReference type="InterPro" id="IPR027417">
    <property type="entry name" value="P-loop_NTPase"/>
</dbReference>
<dbReference type="InterPro" id="IPR009010">
    <property type="entry name" value="Asp_de-COase-like_dom_sf"/>
</dbReference>
<dbReference type="FunFam" id="1.10.8.60:FF:000057">
    <property type="entry name" value="AAA family ATPase, CDC48 subfamily"/>
    <property type="match status" value="1"/>
</dbReference>
<dbReference type="SUPFAM" id="SSF50692">
    <property type="entry name" value="ADC-like"/>
    <property type="match status" value="1"/>
</dbReference>
<dbReference type="GO" id="GO:0005737">
    <property type="term" value="C:cytoplasm"/>
    <property type="evidence" value="ECO:0007669"/>
    <property type="project" value="UniProtKB-ARBA"/>
</dbReference>
<dbReference type="CDD" id="cd19511">
    <property type="entry name" value="RecA-like_CDC48_r2-like"/>
    <property type="match status" value="1"/>
</dbReference>
<dbReference type="PANTHER" id="PTHR23077:SF171">
    <property type="entry name" value="NUCLEAR VALOSIN-CONTAINING PROTEIN-LIKE"/>
    <property type="match status" value="1"/>
</dbReference>
<dbReference type="Pfam" id="PF02359">
    <property type="entry name" value="CDC48_N"/>
    <property type="match status" value="1"/>
</dbReference>
<evidence type="ECO:0000256" key="1">
    <source>
        <dbReference type="ARBA" id="ARBA00009833"/>
    </source>
</evidence>
<dbReference type="SUPFAM" id="SSF54585">
    <property type="entry name" value="Cdc48 domain 2-like"/>
    <property type="match status" value="1"/>
</dbReference>
<dbReference type="NCBIfam" id="TIGR01243">
    <property type="entry name" value="CDC48"/>
    <property type="match status" value="1"/>
</dbReference>
<dbReference type="SUPFAM" id="SSF52540">
    <property type="entry name" value="P-loop containing nucleoside triphosphate hydrolases"/>
    <property type="match status" value="2"/>
</dbReference>
<organism evidence="8 9">
    <name type="scientific">Candidatus Iainarchaeum sp</name>
    <dbReference type="NCBI Taxonomy" id="3101447"/>
    <lineage>
        <taxon>Archaea</taxon>
        <taxon>Candidatus Iainarchaeota</taxon>
        <taxon>Candidatus Iainarchaeia</taxon>
        <taxon>Candidatus Iainarchaeales</taxon>
        <taxon>Candidatus Iainarchaeaceae</taxon>
        <taxon>Candidatus Iainarchaeum</taxon>
    </lineage>
</organism>
<dbReference type="InterPro" id="IPR041569">
    <property type="entry name" value="AAA_lid_3"/>
</dbReference>
<dbReference type="PROSITE" id="PS00674">
    <property type="entry name" value="AAA"/>
    <property type="match status" value="1"/>
</dbReference>
<evidence type="ECO:0000313" key="9">
    <source>
        <dbReference type="Proteomes" id="UP000226592"/>
    </source>
</evidence>
<keyword evidence="2" id="KW-0677">Repeat</keyword>
<dbReference type="InterPro" id="IPR003960">
    <property type="entry name" value="ATPase_AAA_CS"/>
</dbReference>
<dbReference type="InterPro" id="IPR050168">
    <property type="entry name" value="AAA_ATPase_domain"/>
</dbReference>
<dbReference type="InterPro" id="IPR003338">
    <property type="entry name" value="CDC4_N-term_subdom"/>
</dbReference>
<dbReference type="InterPro" id="IPR003593">
    <property type="entry name" value="AAA+_ATPase"/>
</dbReference>
<comment type="caution">
    <text evidence="8">The sequence shown here is derived from an EMBL/GenBank/DDBJ whole genome shotgun (WGS) entry which is preliminary data.</text>
</comment>
<evidence type="ECO:0000259" key="5">
    <source>
        <dbReference type="SMART" id="SM00382"/>
    </source>
</evidence>
<feature type="domain" description="CDC48 N-terminal subdomain" evidence="7">
    <location>
        <begin position="1"/>
        <end position="85"/>
    </location>
</feature>
<gene>
    <name evidence="8" type="ORF">CL943_01140</name>
</gene>
<feature type="domain" description="AAA+ ATPase" evidence="5">
    <location>
        <begin position="485"/>
        <end position="622"/>
    </location>
</feature>
<dbReference type="Gene3D" id="3.10.330.10">
    <property type="match status" value="1"/>
</dbReference>
<dbReference type="Gene3D" id="2.40.40.20">
    <property type="match status" value="1"/>
</dbReference>
<feature type="domain" description="AAA+ ATPase" evidence="5">
    <location>
        <begin position="208"/>
        <end position="344"/>
    </location>
</feature>
<evidence type="ECO:0000256" key="3">
    <source>
        <dbReference type="ARBA" id="ARBA00022741"/>
    </source>
</evidence>
<dbReference type="GO" id="GO:0005524">
    <property type="term" value="F:ATP binding"/>
    <property type="evidence" value="ECO:0007669"/>
    <property type="project" value="UniProtKB-KW"/>
</dbReference>
<keyword evidence="4" id="KW-0067">ATP-binding</keyword>
<evidence type="ECO:0000256" key="4">
    <source>
        <dbReference type="ARBA" id="ARBA00022840"/>
    </source>
</evidence>